<reference evidence="1 2" key="1">
    <citation type="submission" date="2013-08" db="EMBL/GenBank/DDBJ databases">
        <title>Biodegradation of aromatic compounds in biofilm forming Pseudomonas isolated from sewage sludge.</title>
        <authorList>
            <person name="Qureshi A."/>
            <person name="Ghosh S."/>
            <person name="Khardenavis A.A."/>
            <person name="Kapley A."/>
            <person name="Purohit H.J."/>
        </authorList>
    </citation>
    <scope>NUCLEOTIDE SEQUENCE [LARGE SCALE GENOMIC DNA]</scope>
    <source>
        <strain evidence="1 2">EGD-AQ6</strain>
    </source>
</reference>
<name>U1TJ86_9PSED</name>
<dbReference type="Proteomes" id="UP000016504">
    <property type="component" value="Unassembled WGS sequence"/>
</dbReference>
<organism evidence="1 2">
    <name type="scientific">Pseudomonas simiae</name>
    <dbReference type="NCBI Taxonomy" id="321846"/>
    <lineage>
        <taxon>Bacteria</taxon>
        <taxon>Pseudomonadati</taxon>
        <taxon>Pseudomonadota</taxon>
        <taxon>Gammaproteobacteria</taxon>
        <taxon>Pseudomonadales</taxon>
        <taxon>Pseudomonadaceae</taxon>
        <taxon>Pseudomonas</taxon>
    </lineage>
</organism>
<accession>U1TJ86</accession>
<evidence type="ECO:0000313" key="1">
    <source>
        <dbReference type="EMBL" id="ERH58551.1"/>
    </source>
</evidence>
<proteinExistence type="predicted"/>
<evidence type="ECO:0000313" key="2">
    <source>
        <dbReference type="Proteomes" id="UP000016504"/>
    </source>
</evidence>
<dbReference type="AlphaFoldDB" id="U1TJ86"/>
<comment type="caution">
    <text evidence="1">The sequence shown here is derived from an EMBL/GenBank/DDBJ whole genome shotgun (WGS) entry which is preliminary data.</text>
</comment>
<dbReference type="EMBL" id="AVQG01000012">
    <property type="protein sequence ID" value="ERH58551.1"/>
    <property type="molecule type" value="Genomic_DNA"/>
</dbReference>
<protein>
    <submittedName>
        <fullName evidence="1">Uncharacterized protein</fullName>
    </submittedName>
</protein>
<gene>
    <name evidence="1" type="ORF">O204_03925</name>
</gene>
<sequence length="56" mass="6411">MEFQCSWLTQLSPCGEHFRADERVAQGRDVQDMALSGCCLVKRQKQESPHEAGFLR</sequence>